<dbReference type="PANTHER" id="PTHR23305:SF11">
    <property type="entry name" value="OBG-LIKE ATPASE 1"/>
    <property type="match status" value="1"/>
</dbReference>
<organism evidence="1 2">
    <name type="scientific">Liparis tanakae</name>
    <name type="common">Tanaka's snailfish</name>
    <dbReference type="NCBI Taxonomy" id="230148"/>
    <lineage>
        <taxon>Eukaryota</taxon>
        <taxon>Metazoa</taxon>
        <taxon>Chordata</taxon>
        <taxon>Craniata</taxon>
        <taxon>Vertebrata</taxon>
        <taxon>Euteleostomi</taxon>
        <taxon>Actinopterygii</taxon>
        <taxon>Neopterygii</taxon>
        <taxon>Teleostei</taxon>
        <taxon>Neoteleostei</taxon>
        <taxon>Acanthomorphata</taxon>
        <taxon>Eupercaria</taxon>
        <taxon>Perciformes</taxon>
        <taxon>Cottioidei</taxon>
        <taxon>Cottales</taxon>
        <taxon>Liparidae</taxon>
        <taxon>Liparis</taxon>
    </lineage>
</organism>
<proteinExistence type="predicted"/>
<dbReference type="Gene3D" id="1.10.150.300">
    <property type="entry name" value="TGS-like domain"/>
    <property type="match status" value="1"/>
</dbReference>
<dbReference type="OrthoDB" id="424823at2759"/>
<protein>
    <submittedName>
        <fullName evidence="1">Obg-like ATPase 1</fullName>
    </submittedName>
</protein>
<evidence type="ECO:0000313" key="1">
    <source>
        <dbReference type="EMBL" id="TNN58963.1"/>
    </source>
</evidence>
<gene>
    <name evidence="1" type="primary">ola1_2</name>
    <name evidence="1" type="ORF">EYF80_030787</name>
</gene>
<dbReference type="GO" id="GO:0016887">
    <property type="term" value="F:ATP hydrolysis activity"/>
    <property type="evidence" value="ECO:0007669"/>
    <property type="project" value="TreeGrafter"/>
</dbReference>
<dbReference type="InterPro" id="IPR023192">
    <property type="entry name" value="TGS-like_dom_sf"/>
</dbReference>
<dbReference type="Proteomes" id="UP000314294">
    <property type="component" value="Unassembled WGS sequence"/>
</dbReference>
<comment type="caution">
    <text evidence="1">The sequence shown here is derived from an EMBL/GenBank/DDBJ whole genome shotgun (WGS) entry which is preliminary data.</text>
</comment>
<name>A0A4Z2H1K4_9TELE</name>
<reference evidence="1 2" key="1">
    <citation type="submission" date="2019-03" db="EMBL/GenBank/DDBJ databases">
        <title>First draft genome of Liparis tanakae, snailfish: a comprehensive survey of snailfish specific genes.</title>
        <authorList>
            <person name="Kim W."/>
            <person name="Song I."/>
            <person name="Jeong J.-H."/>
            <person name="Kim D."/>
            <person name="Kim S."/>
            <person name="Ryu S."/>
            <person name="Song J.Y."/>
            <person name="Lee S.K."/>
        </authorList>
    </citation>
    <scope>NUCLEOTIDE SEQUENCE [LARGE SCALE GENOMIC DNA]</scope>
    <source>
        <tissue evidence="1">Muscle</tissue>
    </source>
</reference>
<evidence type="ECO:0000313" key="2">
    <source>
        <dbReference type="Proteomes" id="UP000314294"/>
    </source>
</evidence>
<dbReference type="AlphaFoldDB" id="A0A4Z2H1K4"/>
<dbReference type="PANTHER" id="PTHR23305">
    <property type="entry name" value="OBG GTPASE FAMILY"/>
    <property type="match status" value="1"/>
</dbReference>
<dbReference type="GO" id="GO:0005737">
    <property type="term" value="C:cytoplasm"/>
    <property type="evidence" value="ECO:0007669"/>
    <property type="project" value="TreeGrafter"/>
</dbReference>
<dbReference type="EMBL" id="SRLO01000366">
    <property type="protein sequence ID" value="TNN58963.1"/>
    <property type="molecule type" value="Genomic_DNA"/>
</dbReference>
<keyword evidence="2" id="KW-1185">Reference proteome</keyword>
<accession>A0A4Z2H1K4</accession>
<sequence>MEIIPDELRLKDEEMIGPIIDKLEKTAIRGGDKKLKPEYILSRPSLACGLNPQDLMCKIKSWVMDEKKHVGYYHDWNDKERRLHAHLDAGVIAVWRSKDRWPSDVPEETLPQPSPLCRGGRLLLAAPLSPPAMHCPLHIPAPPCPTSSRQAAPLLLEYFSTAGPDEVRPWTIRAAGKYRKQGGNLVEDGDIIFFKFNSPN</sequence>